<comment type="caution">
    <text evidence="1">The sequence shown here is derived from an EMBL/GenBank/DDBJ whole genome shotgun (WGS) entry which is preliminary data.</text>
</comment>
<accession>A0A7Y7Y4M3</accession>
<dbReference type="AlphaFoldDB" id="A0A7Y7Y4M3"/>
<gene>
    <name evidence="1" type="ORF">HX845_29270</name>
    <name evidence="2" type="ORF">HX876_23770</name>
</gene>
<evidence type="ECO:0000313" key="2">
    <source>
        <dbReference type="EMBL" id="NWC35404.1"/>
    </source>
</evidence>
<reference evidence="3 4" key="1">
    <citation type="submission" date="2020-04" db="EMBL/GenBank/DDBJ databases">
        <title>Molecular characterization of pseudomonads from Agaricus bisporus reveal novel blotch 2 pathogens in Western Europe.</title>
        <authorList>
            <person name="Taparia T."/>
            <person name="Krijger M."/>
            <person name="Haynes E."/>
            <person name="Elpinstone J.G."/>
            <person name="Noble R."/>
            <person name="Van Der Wolf J."/>
        </authorList>
    </citation>
    <scope>NUCLEOTIDE SEQUENCE [LARGE SCALE GENOMIC DNA]</scope>
    <source>
        <strain evidence="2 4">IPO3737</strain>
        <strain evidence="1 3">IPO3738</strain>
    </source>
</reference>
<dbReference type="GO" id="GO:0016853">
    <property type="term" value="F:isomerase activity"/>
    <property type="evidence" value="ECO:0007669"/>
    <property type="project" value="UniProtKB-KW"/>
</dbReference>
<dbReference type="GeneID" id="57662414"/>
<dbReference type="InterPro" id="IPR013785">
    <property type="entry name" value="Aldolase_TIM"/>
</dbReference>
<evidence type="ECO:0000313" key="4">
    <source>
        <dbReference type="Proteomes" id="UP000520592"/>
    </source>
</evidence>
<sequence>MSNSGFLAPAFITFTGVDSDALIPGMRALSEQYPIEWGVLIDPARLDNRLFPDAETVDRIRCSGLRLSAHICGVPAALIASGGEPDLNLDGFSRLQINHGFSGSNGQQIEHCMRFASRHGMRAALQCQAAFPEVSGVDWLYDVSFGTGMQPEQWIALKGDIPFCGYSGGLNPQNVRSVLQQLDLGCGSAYWIDMESGVRSHGRFDLAKCEDVCRAVYGPLAVELPKVAM</sequence>
<evidence type="ECO:0000313" key="3">
    <source>
        <dbReference type="Proteomes" id="UP000517547"/>
    </source>
</evidence>
<keyword evidence="1" id="KW-0413">Isomerase</keyword>
<dbReference type="RefSeq" id="WP_017128903.1">
    <property type="nucleotide sequence ID" value="NZ_JACAOK010000047.1"/>
</dbReference>
<dbReference type="Gene3D" id="3.20.20.70">
    <property type="entry name" value="Aldolase class I"/>
    <property type="match status" value="1"/>
</dbReference>
<dbReference type="Proteomes" id="UP000520592">
    <property type="component" value="Unassembled WGS sequence"/>
</dbReference>
<dbReference type="EMBL" id="JACAQD010000032">
    <property type="protein sequence ID" value="NWC35404.1"/>
    <property type="molecule type" value="Genomic_DNA"/>
</dbReference>
<name>A0A7Y7Y4M3_9PSED</name>
<dbReference type="Proteomes" id="UP000517547">
    <property type="component" value="Unassembled WGS sequence"/>
</dbReference>
<protein>
    <submittedName>
        <fullName evidence="1">Phosphoribosylanthranilate isomerase</fullName>
    </submittedName>
</protein>
<proteinExistence type="predicted"/>
<dbReference type="InterPro" id="IPR011060">
    <property type="entry name" value="RibuloseP-bd_barrel"/>
</dbReference>
<dbReference type="EMBL" id="JACAQE010000010">
    <property type="protein sequence ID" value="NWC17778.1"/>
    <property type="molecule type" value="Genomic_DNA"/>
</dbReference>
<dbReference type="SUPFAM" id="SSF51366">
    <property type="entry name" value="Ribulose-phoshate binding barrel"/>
    <property type="match status" value="1"/>
</dbReference>
<organism evidence="1 3">
    <name type="scientific">Pseudomonas gingeri</name>
    <dbReference type="NCBI Taxonomy" id="117681"/>
    <lineage>
        <taxon>Bacteria</taxon>
        <taxon>Pseudomonadati</taxon>
        <taxon>Pseudomonadota</taxon>
        <taxon>Gammaproteobacteria</taxon>
        <taxon>Pseudomonadales</taxon>
        <taxon>Pseudomonadaceae</taxon>
        <taxon>Pseudomonas</taxon>
    </lineage>
</organism>
<evidence type="ECO:0000313" key="1">
    <source>
        <dbReference type="EMBL" id="NWC17778.1"/>
    </source>
</evidence>